<proteinExistence type="predicted"/>
<dbReference type="GO" id="GO:0005737">
    <property type="term" value="C:cytoplasm"/>
    <property type="evidence" value="ECO:0007669"/>
    <property type="project" value="InterPro"/>
</dbReference>
<sequence length="148" mass="15895">MKKSKLGIIGEPSSWLIASGIDPKLVKERWGMEISNIPIEELTTKLPSKAGIDFIKHVSNFQSCASSQTVSDEEIAKAGIVAERVAAISEDNKLDAVSVQCFTLLMDTGISGCFSLSYLNDVDNFVAGCEGDIPATFTMFLSKLLTGT</sequence>
<evidence type="ECO:0000313" key="3">
    <source>
        <dbReference type="EMBL" id="GAH03618.1"/>
    </source>
</evidence>
<name>X1E4M6_9ZZZZ</name>
<comment type="caution">
    <text evidence="3">The sequence shown here is derived from an EMBL/GenBank/DDBJ whole genome shotgun (WGS) entry which is preliminary data.</text>
</comment>
<dbReference type="InterPro" id="IPR009015">
    <property type="entry name" value="Fucose_isomerase_N/cen_sf"/>
</dbReference>
<evidence type="ECO:0000256" key="2">
    <source>
        <dbReference type="ARBA" id="ARBA00023277"/>
    </source>
</evidence>
<organism evidence="3">
    <name type="scientific">marine sediment metagenome</name>
    <dbReference type="NCBI Taxonomy" id="412755"/>
    <lineage>
        <taxon>unclassified sequences</taxon>
        <taxon>metagenomes</taxon>
        <taxon>ecological metagenomes</taxon>
    </lineage>
</organism>
<protein>
    <submittedName>
        <fullName evidence="3">Uncharacterized protein</fullName>
    </submittedName>
</protein>
<dbReference type="AlphaFoldDB" id="X1E4M6"/>
<keyword evidence="1" id="KW-0413">Isomerase</keyword>
<dbReference type="GO" id="GO:0016861">
    <property type="term" value="F:intramolecular oxidoreductase activity, interconverting aldoses and ketoses"/>
    <property type="evidence" value="ECO:0007669"/>
    <property type="project" value="InterPro"/>
</dbReference>
<dbReference type="EMBL" id="BART01027021">
    <property type="protein sequence ID" value="GAH03618.1"/>
    <property type="molecule type" value="Genomic_DNA"/>
</dbReference>
<dbReference type="PANTHER" id="PTHR36120">
    <property type="entry name" value="FUCOSE ISOMERASE"/>
    <property type="match status" value="1"/>
</dbReference>
<gene>
    <name evidence="3" type="ORF">S01H4_48012</name>
</gene>
<accession>X1E4M6</accession>
<evidence type="ECO:0000256" key="1">
    <source>
        <dbReference type="ARBA" id="ARBA00023235"/>
    </source>
</evidence>
<keyword evidence="2" id="KW-0119">Carbohydrate metabolism</keyword>
<dbReference type="PANTHER" id="PTHR36120:SF2">
    <property type="entry name" value="FUCOSE ISOMERASE"/>
    <property type="match status" value="1"/>
</dbReference>
<feature type="non-terminal residue" evidence="3">
    <location>
        <position position="148"/>
    </location>
</feature>
<dbReference type="SUPFAM" id="SSF53743">
    <property type="entry name" value="FucI/AraA N-terminal and middle domains"/>
    <property type="match status" value="1"/>
</dbReference>
<reference evidence="3" key="1">
    <citation type="journal article" date="2014" name="Front. Microbiol.">
        <title>High frequency of phylogenetically diverse reductive dehalogenase-homologous genes in deep subseafloor sedimentary metagenomes.</title>
        <authorList>
            <person name="Kawai M."/>
            <person name="Futagami T."/>
            <person name="Toyoda A."/>
            <person name="Takaki Y."/>
            <person name="Nishi S."/>
            <person name="Hori S."/>
            <person name="Arai W."/>
            <person name="Tsubouchi T."/>
            <person name="Morono Y."/>
            <person name="Uchiyama I."/>
            <person name="Ito T."/>
            <person name="Fujiyama A."/>
            <person name="Inagaki F."/>
            <person name="Takami H."/>
        </authorList>
    </citation>
    <scope>NUCLEOTIDE SEQUENCE</scope>
    <source>
        <strain evidence="3">Expedition CK06-06</strain>
    </source>
</reference>
<dbReference type="GO" id="GO:0005996">
    <property type="term" value="P:monosaccharide metabolic process"/>
    <property type="evidence" value="ECO:0007669"/>
    <property type="project" value="InterPro"/>
</dbReference>